<dbReference type="Proteomes" id="UP000197138">
    <property type="component" value="Unassembled WGS sequence"/>
</dbReference>
<dbReference type="Proteomes" id="UP000515151">
    <property type="component" value="Chromosome 5"/>
</dbReference>
<dbReference type="PRINTS" id="PR01217">
    <property type="entry name" value="PRICHEXTENSN"/>
</dbReference>
<dbReference type="OrthoDB" id="1588785at2759"/>
<dbReference type="AlphaFoldDB" id="A0A218VW96"/>
<evidence type="ECO:0000313" key="3">
    <source>
        <dbReference type="EMBL" id="OWM64488.1"/>
    </source>
</evidence>
<evidence type="ECO:0000313" key="6">
    <source>
        <dbReference type="RefSeq" id="XP_031399030.1"/>
    </source>
</evidence>
<dbReference type="PANTHER" id="PTHR47273">
    <property type="entry name" value="EXPRESSED PROTEIN"/>
    <property type="match status" value="1"/>
</dbReference>
<dbReference type="GeneID" id="116209516"/>
<sequence length="358" mass="38194">MHWFLLVVYLTLIGFGFRDYGATATEGETLPAAEVVGSVFCDTCLQHQFSKTSRFISGAAVSVKCRDGILSETKTDGSGRFRARLPFLVGENAEEMRNCTVQLMSSSKRDCSVPSIGSSSSLHLKSRREGVYVFAAGFLTFRPVKLPRFCRKFESKRIKIPVSGSTGGQTSTNPKHKRLAESSSAPSSHSSLDRKGTSSNYPDFFFPPLPFQPPPLFPPIPGLTPPPLIPLPPIPGLTPPPPLIPLPPIPGLTPPSPPPLIPLPPIPFPGLTPPAPPPLIPLPPIPGFTPPSPPPTPFIPIPLPPIPFPGLTPPPPPRPPPPTFPVPLPPLPPLLPPFPGTPPASPPPPSLEKSRITP</sequence>
<evidence type="ECO:0000313" key="4">
    <source>
        <dbReference type="Proteomes" id="UP000197138"/>
    </source>
</evidence>
<reference evidence="3" key="2">
    <citation type="submission" date="2017-06" db="EMBL/GenBank/DDBJ databases">
        <title>The pomegranate genome and the genomics of punicalagin biosynthesis.</title>
        <authorList>
            <person name="Xu C."/>
        </authorList>
    </citation>
    <scope>NUCLEOTIDE SEQUENCE [LARGE SCALE GENOMIC DNA]</scope>
    <source>
        <tissue evidence="3">Fresh leaf</tissue>
    </source>
</reference>
<keyword evidence="5" id="KW-1185">Reference proteome</keyword>
<keyword evidence="2" id="KW-0732">Signal</keyword>
<protein>
    <submittedName>
        <fullName evidence="6">Vegetative cell wall protein gp1-like</fullName>
    </submittedName>
</protein>
<dbReference type="EMBL" id="MTKT01005809">
    <property type="protein sequence ID" value="OWM64488.1"/>
    <property type="molecule type" value="Genomic_DNA"/>
</dbReference>
<reference evidence="5" key="3">
    <citation type="journal article" date="2020" name="Plant Biotechnol. J.">
        <title>The pomegranate (Punica granatum L.) draft genome dissects genetic divergence between soft- and hard-seeded cultivars.</title>
        <authorList>
            <person name="Luo X."/>
            <person name="Li H."/>
            <person name="Wu Z."/>
            <person name="Yao W."/>
            <person name="Zhao P."/>
            <person name="Cao D."/>
            <person name="Yu H."/>
            <person name="Li K."/>
            <person name="Poudel K."/>
            <person name="Zhao D."/>
            <person name="Zhang F."/>
            <person name="Xia X."/>
            <person name="Chen L."/>
            <person name="Wang Q."/>
            <person name="Jing D."/>
            <person name="Cao S."/>
        </authorList>
    </citation>
    <scope>NUCLEOTIDE SEQUENCE [LARGE SCALE GENOMIC DNA]</scope>
</reference>
<dbReference type="PANTHER" id="PTHR47273:SF4">
    <property type="entry name" value="EXPRESSED PROTEIN"/>
    <property type="match status" value="1"/>
</dbReference>
<feature type="compositionally biased region" description="Pro residues" evidence="1">
    <location>
        <begin position="305"/>
        <end position="350"/>
    </location>
</feature>
<gene>
    <name evidence="6" type="primary">LOC116209516</name>
    <name evidence="3" type="ORF">CDL15_Pgr020455</name>
</gene>
<evidence type="ECO:0000256" key="2">
    <source>
        <dbReference type="SAM" id="SignalP"/>
    </source>
</evidence>
<organism evidence="3 4">
    <name type="scientific">Punica granatum</name>
    <name type="common">Pomegranate</name>
    <dbReference type="NCBI Taxonomy" id="22663"/>
    <lineage>
        <taxon>Eukaryota</taxon>
        <taxon>Viridiplantae</taxon>
        <taxon>Streptophyta</taxon>
        <taxon>Embryophyta</taxon>
        <taxon>Tracheophyta</taxon>
        <taxon>Spermatophyta</taxon>
        <taxon>Magnoliopsida</taxon>
        <taxon>eudicotyledons</taxon>
        <taxon>Gunneridae</taxon>
        <taxon>Pentapetalae</taxon>
        <taxon>rosids</taxon>
        <taxon>malvids</taxon>
        <taxon>Myrtales</taxon>
        <taxon>Lythraceae</taxon>
        <taxon>Punica</taxon>
    </lineage>
</organism>
<reference evidence="4" key="1">
    <citation type="journal article" date="2017" name="Plant J.">
        <title>The pomegranate (Punica granatum L.) genome and the genomics of punicalagin biosynthesis.</title>
        <authorList>
            <person name="Qin G."/>
            <person name="Xu C."/>
            <person name="Ming R."/>
            <person name="Tang H."/>
            <person name="Guyot R."/>
            <person name="Kramer E.M."/>
            <person name="Hu Y."/>
            <person name="Yi X."/>
            <person name="Qi Y."/>
            <person name="Xu X."/>
            <person name="Gao Z."/>
            <person name="Pan H."/>
            <person name="Jian J."/>
            <person name="Tian Y."/>
            <person name="Yue Z."/>
            <person name="Xu Y."/>
        </authorList>
    </citation>
    <scope>NUCLEOTIDE SEQUENCE [LARGE SCALE GENOMIC DNA]</scope>
    <source>
        <strain evidence="4">cv. Dabenzi</strain>
    </source>
</reference>
<name>A0A218VW96_PUNGR</name>
<proteinExistence type="predicted"/>
<dbReference type="RefSeq" id="XP_031399030.1">
    <property type="nucleotide sequence ID" value="XM_031543170.1"/>
</dbReference>
<evidence type="ECO:0000313" key="5">
    <source>
        <dbReference type="Proteomes" id="UP000515151"/>
    </source>
</evidence>
<accession>A0A218VW96</accession>
<feature type="region of interest" description="Disordered" evidence="1">
    <location>
        <begin position="305"/>
        <end position="358"/>
    </location>
</feature>
<feature type="chain" id="PRO_5044568813" evidence="2">
    <location>
        <begin position="17"/>
        <end position="358"/>
    </location>
</feature>
<feature type="region of interest" description="Disordered" evidence="1">
    <location>
        <begin position="161"/>
        <end position="197"/>
    </location>
</feature>
<reference evidence="6" key="4">
    <citation type="submission" date="2025-04" db="UniProtKB">
        <authorList>
            <consortium name="RefSeq"/>
        </authorList>
    </citation>
    <scope>IDENTIFICATION</scope>
    <source>
        <tissue evidence="6">Leaf</tissue>
    </source>
</reference>
<evidence type="ECO:0000256" key="1">
    <source>
        <dbReference type="SAM" id="MobiDB-lite"/>
    </source>
</evidence>
<dbReference type="Pfam" id="PF01190">
    <property type="entry name" value="Pollen_Ole_e_1"/>
    <property type="match status" value="1"/>
</dbReference>
<feature type="signal peptide" evidence="2">
    <location>
        <begin position="1"/>
        <end position="16"/>
    </location>
</feature>